<dbReference type="PATRIC" id="fig|631454.5.peg.4117"/>
<dbReference type="PANTHER" id="PTHR10443:SF12">
    <property type="entry name" value="DIPEPTIDASE"/>
    <property type="match status" value="1"/>
</dbReference>
<accession>V4T748</accession>
<evidence type="ECO:0000313" key="2">
    <source>
        <dbReference type="Proteomes" id="UP000017819"/>
    </source>
</evidence>
<organism evidence="1 2">
    <name type="scientific">Lutibaculum baratangense AMV1</name>
    <dbReference type="NCBI Taxonomy" id="631454"/>
    <lineage>
        <taxon>Bacteria</taxon>
        <taxon>Pseudomonadati</taxon>
        <taxon>Pseudomonadota</taxon>
        <taxon>Alphaproteobacteria</taxon>
        <taxon>Hyphomicrobiales</taxon>
        <taxon>Tepidamorphaceae</taxon>
        <taxon>Lutibaculum</taxon>
    </lineage>
</organism>
<proteinExistence type="predicted"/>
<name>V4T748_9HYPH</name>
<dbReference type="eggNOG" id="COG2355">
    <property type="taxonomic scope" value="Bacteria"/>
</dbReference>
<dbReference type="STRING" id="631454.N177_4173"/>
<dbReference type="RefSeq" id="WP_023434275.1">
    <property type="nucleotide sequence ID" value="NZ_AWXZ01000044.1"/>
</dbReference>
<dbReference type="GO" id="GO:0006508">
    <property type="term" value="P:proteolysis"/>
    <property type="evidence" value="ECO:0007669"/>
    <property type="project" value="InterPro"/>
</dbReference>
<keyword evidence="2" id="KW-1185">Reference proteome</keyword>
<comment type="caution">
    <text evidence="1">The sequence shown here is derived from an EMBL/GenBank/DDBJ whole genome shotgun (WGS) entry which is preliminary data.</text>
</comment>
<dbReference type="CDD" id="cd01301">
    <property type="entry name" value="rDP_like"/>
    <property type="match status" value="1"/>
</dbReference>
<reference evidence="1 2" key="1">
    <citation type="journal article" date="2014" name="Genome Announc.">
        <title>Draft Genome Sequence of Lutibaculum baratangense Strain AMV1T, Isolated from a Mud Volcano in Andamans, India.</title>
        <authorList>
            <person name="Singh A."/>
            <person name="Sreenivas A."/>
            <person name="Sathyanarayana Reddy G."/>
            <person name="Pinnaka A.K."/>
            <person name="Shivaji S."/>
        </authorList>
    </citation>
    <scope>NUCLEOTIDE SEQUENCE [LARGE SCALE GENOMIC DNA]</scope>
    <source>
        <strain evidence="1 2">AMV1</strain>
    </source>
</reference>
<dbReference type="Pfam" id="PF01244">
    <property type="entry name" value="Peptidase_M19"/>
    <property type="match status" value="1"/>
</dbReference>
<dbReference type="OrthoDB" id="9804920at2"/>
<gene>
    <name evidence="1" type="ORF">N177_4173</name>
</gene>
<dbReference type="Proteomes" id="UP000017819">
    <property type="component" value="Unassembled WGS sequence"/>
</dbReference>
<dbReference type="InterPro" id="IPR008257">
    <property type="entry name" value="Pept_M19"/>
</dbReference>
<evidence type="ECO:0000313" key="1">
    <source>
        <dbReference type="EMBL" id="ESR22443.1"/>
    </source>
</evidence>
<dbReference type="EMBL" id="AWXZ01000044">
    <property type="protein sequence ID" value="ESR22443.1"/>
    <property type="molecule type" value="Genomic_DNA"/>
</dbReference>
<sequence length="357" mass="38757">MAPSDDLMPVFDGHNDVLLRLWRQGPVGAEERFLNGEVTGHLDLPRIRKGGFAGGLFAIFVPGMERGSDGDAAMRQTQYDMPLPPEVKIPDALPVTLALAALLVRIERASRGQVQVCTTAAGIRDCMARGVLAPVMHIEGAEAIDPDLYALDVLVEAGLRSIGPVWSRSNIFGHGVPFRFPSSPDTGPGLTEAGERLVKACDRLGIMIDLSHITEKGFWDVARQSTKPLVASHSNAHSVTPHSRNLTDRQLDAIRESRGIVGINYACAFLRQDGRMIADTPLDDLLRHADHLIERLGVDHVGLGSDFDGAVIPAAMKDAAGLPALVAAMRRHGYDEATLRKICHENWLNVLERTWGA</sequence>
<dbReference type="Gene3D" id="3.20.20.140">
    <property type="entry name" value="Metal-dependent hydrolases"/>
    <property type="match status" value="1"/>
</dbReference>
<dbReference type="PROSITE" id="PS51365">
    <property type="entry name" value="RENAL_DIPEPTIDASE_2"/>
    <property type="match status" value="1"/>
</dbReference>
<keyword evidence="1" id="KW-0378">Hydrolase</keyword>
<dbReference type="PANTHER" id="PTHR10443">
    <property type="entry name" value="MICROSOMAL DIPEPTIDASE"/>
    <property type="match status" value="1"/>
</dbReference>
<keyword evidence="1" id="KW-0645">Protease</keyword>
<protein>
    <submittedName>
        <fullName evidence="1">Microsomal dipeptidase</fullName>
        <ecNumber evidence="1">3.4.13.19</ecNumber>
    </submittedName>
</protein>
<dbReference type="EC" id="3.4.13.19" evidence="1"/>
<keyword evidence="1" id="KW-0224">Dipeptidase</keyword>
<dbReference type="GO" id="GO:0070573">
    <property type="term" value="F:metallodipeptidase activity"/>
    <property type="evidence" value="ECO:0007669"/>
    <property type="project" value="InterPro"/>
</dbReference>
<dbReference type="InterPro" id="IPR032466">
    <property type="entry name" value="Metal_Hydrolase"/>
</dbReference>
<dbReference type="AlphaFoldDB" id="V4T748"/>
<dbReference type="SUPFAM" id="SSF51556">
    <property type="entry name" value="Metallo-dependent hydrolases"/>
    <property type="match status" value="1"/>
</dbReference>